<feature type="region of interest" description="Disordered" evidence="1">
    <location>
        <begin position="1"/>
        <end position="24"/>
    </location>
</feature>
<gene>
    <name evidence="2" type="ORF">DACRYDRAFT_117813</name>
</gene>
<evidence type="ECO:0000256" key="1">
    <source>
        <dbReference type="SAM" id="MobiDB-lite"/>
    </source>
</evidence>
<feature type="region of interest" description="Disordered" evidence="1">
    <location>
        <begin position="36"/>
        <end position="125"/>
    </location>
</feature>
<dbReference type="AlphaFoldDB" id="M5G1B1"/>
<dbReference type="HOGENOM" id="CLU_1992560_0_0_1"/>
<proteinExistence type="predicted"/>
<feature type="compositionally biased region" description="Low complexity" evidence="1">
    <location>
        <begin position="1"/>
        <end position="13"/>
    </location>
</feature>
<dbReference type="RefSeq" id="XP_040626509.1">
    <property type="nucleotide sequence ID" value="XM_040770462.1"/>
</dbReference>
<organism evidence="2 3">
    <name type="scientific">Dacryopinax primogenitus (strain DJM 731)</name>
    <name type="common">Brown rot fungus</name>
    <dbReference type="NCBI Taxonomy" id="1858805"/>
    <lineage>
        <taxon>Eukaryota</taxon>
        <taxon>Fungi</taxon>
        <taxon>Dikarya</taxon>
        <taxon>Basidiomycota</taxon>
        <taxon>Agaricomycotina</taxon>
        <taxon>Dacrymycetes</taxon>
        <taxon>Dacrymycetales</taxon>
        <taxon>Dacrymycetaceae</taxon>
        <taxon>Dacryopinax</taxon>
    </lineage>
</organism>
<sequence length="125" mass="13353">MSASYSSRSGSSSTEALLPPQKPQKDYFAAVASMQGGMGIHGGSPLVPNPSARPSKPSEKSFWSRKDKTQPLPAKAQPQSEHPQPNPKQQPQKPSGQMSRDEALALLMDKYGMASIQSGGRSGRM</sequence>
<keyword evidence="3" id="KW-1185">Reference proteome</keyword>
<evidence type="ECO:0000313" key="2">
    <source>
        <dbReference type="EMBL" id="EJT99611.1"/>
    </source>
</evidence>
<dbReference type="OrthoDB" id="3358886at2759"/>
<evidence type="ECO:0000313" key="3">
    <source>
        <dbReference type="Proteomes" id="UP000030653"/>
    </source>
</evidence>
<reference evidence="2 3" key="1">
    <citation type="journal article" date="2012" name="Science">
        <title>The Paleozoic origin of enzymatic lignin decomposition reconstructed from 31 fungal genomes.</title>
        <authorList>
            <person name="Floudas D."/>
            <person name="Binder M."/>
            <person name="Riley R."/>
            <person name="Barry K."/>
            <person name="Blanchette R.A."/>
            <person name="Henrissat B."/>
            <person name="Martinez A.T."/>
            <person name="Otillar R."/>
            <person name="Spatafora J.W."/>
            <person name="Yadav J.S."/>
            <person name="Aerts A."/>
            <person name="Benoit I."/>
            <person name="Boyd A."/>
            <person name="Carlson A."/>
            <person name="Copeland A."/>
            <person name="Coutinho P.M."/>
            <person name="de Vries R.P."/>
            <person name="Ferreira P."/>
            <person name="Findley K."/>
            <person name="Foster B."/>
            <person name="Gaskell J."/>
            <person name="Glotzer D."/>
            <person name="Gorecki P."/>
            <person name="Heitman J."/>
            <person name="Hesse C."/>
            <person name="Hori C."/>
            <person name="Igarashi K."/>
            <person name="Jurgens J.A."/>
            <person name="Kallen N."/>
            <person name="Kersten P."/>
            <person name="Kohler A."/>
            <person name="Kuees U."/>
            <person name="Kumar T.K.A."/>
            <person name="Kuo A."/>
            <person name="LaButti K."/>
            <person name="Larrondo L.F."/>
            <person name="Lindquist E."/>
            <person name="Ling A."/>
            <person name="Lombard V."/>
            <person name="Lucas S."/>
            <person name="Lundell T."/>
            <person name="Martin R."/>
            <person name="McLaughlin D.J."/>
            <person name="Morgenstern I."/>
            <person name="Morin E."/>
            <person name="Murat C."/>
            <person name="Nagy L.G."/>
            <person name="Nolan M."/>
            <person name="Ohm R.A."/>
            <person name="Patyshakuliyeva A."/>
            <person name="Rokas A."/>
            <person name="Ruiz-Duenas F.J."/>
            <person name="Sabat G."/>
            <person name="Salamov A."/>
            <person name="Samejima M."/>
            <person name="Schmutz J."/>
            <person name="Slot J.C."/>
            <person name="St John F."/>
            <person name="Stenlid J."/>
            <person name="Sun H."/>
            <person name="Sun S."/>
            <person name="Syed K."/>
            <person name="Tsang A."/>
            <person name="Wiebenga A."/>
            <person name="Young D."/>
            <person name="Pisabarro A."/>
            <person name="Eastwood D.C."/>
            <person name="Martin F."/>
            <person name="Cullen D."/>
            <person name="Grigoriev I.V."/>
            <person name="Hibbett D.S."/>
        </authorList>
    </citation>
    <scope>NUCLEOTIDE SEQUENCE [LARGE SCALE GENOMIC DNA]</scope>
    <source>
        <strain evidence="2 3">DJM-731 SS1</strain>
    </source>
</reference>
<dbReference type="EMBL" id="JH795869">
    <property type="protein sequence ID" value="EJT99611.1"/>
    <property type="molecule type" value="Genomic_DNA"/>
</dbReference>
<accession>M5G1B1</accession>
<dbReference type="Proteomes" id="UP000030653">
    <property type="component" value="Unassembled WGS sequence"/>
</dbReference>
<feature type="compositionally biased region" description="Basic and acidic residues" evidence="1">
    <location>
        <begin position="56"/>
        <end position="69"/>
    </location>
</feature>
<name>M5G1B1_DACPD</name>
<protein>
    <submittedName>
        <fullName evidence="2">Uncharacterized protein</fullName>
    </submittedName>
</protein>
<dbReference type="GeneID" id="63685524"/>